<name>A0AB34P9F6_9XANT</name>
<gene>
    <name evidence="1" type="ORF">NC00_09445</name>
</gene>
<accession>A0AB34P9F6</accession>
<comment type="caution">
    <text evidence="1">The sequence shown here is derived from an EMBL/GenBank/DDBJ whole genome shotgun (WGS) entry which is preliminary data.</text>
</comment>
<dbReference type="AlphaFoldDB" id="A0AB34P9F6"/>
<reference evidence="1 2" key="1">
    <citation type="submission" date="2014-10" db="EMBL/GenBank/DDBJ databases">
        <title>Genome sequence of a Xanthomonas strain that is pathogenic on beans.</title>
        <authorList>
            <person name="Aritua V."/>
            <person name="Sapp M."/>
            <person name="Harrison J."/>
            <person name="Smith J."/>
            <person name="Studholme D."/>
        </authorList>
    </citation>
    <scope>NUCLEOTIDE SEQUENCE [LARGE SCALE GENOMIC DNA]</scope>
    <source>
        <strain evidence="1 2">Nyagatare</strain>
    </source>
</reference>
<dbReference type="RefSeq" id="WP_047695135.1">
    <property type="nucleotide sequence ID" value="NZ_KN265483.1"/>
</dbReference>
<sequence>MYLIQLLLPLTDNQRQPFASSLFDRVHSELAERFGGITAYTRAPVSGAWREDGAQLVRDDLVIYEVMADTLDTAWWHSYRADLERRFRQDQLIVRAHDVTLL</sequence>
<evidence type="ECO:0008006" key="3">
    <source>
        <dbReference type="Google" id="ProtNLM"/>
    </source>
</evidence>
<dbReference type="Proteomes" id="UP000029879">
    <property type="component" value="Unassembled WGS sequence"/>
</dbReference>
<organism evidence="1 2">
    <name type="scientific">Xanthomonas cannabis pv. phaseoli</name>
    <dbReference type="NCBI Taxonomy" id="1885902"/>
    <lineage>
        <taxon>Bacteria</taxon>
        <taxon>Pseudomonadati</taxon>
        <taxon>Pseudomonadota</taxon>
        <taxon>Gammaproteobacteria</taxon>
        <taxon>Lysobacterales</taxon>
        <taxon>Lysobacteraceae</taxon>
        <taxon>Xanthomonas</taxon>
    </lineage>
</organism>
<evidence type="ECO:0000313" key="2">
    <source>
        <dbReference type="Proteomes" id="UP000029879"/>
    </source>
</evidence>
<protein>
    <recommendedName>
        <fullName evidence="3">DUF1330 domain-containing protein</fullName>
    </recommendedName>
</protein>
<dbReference type="EMBL" id="JRQI01000030">
    <property type="protein sequence ID" value="KGK58015.1"/>
    <property type="molecule type" value="Genomic_DNA"/>
</dbReference>
<proteinExistence type="predicted"/>
<evidence type="ECO:0000313" key="1">
    <source>
        <dbReference type="EMBL" id="KGK58015.1"/>
    </source>
</evidence>
<dbReference type="GeneID" id="93987321"/>